<proteinExistence type="inferred from homology"/>
<organism evidence="2 3">
    <name type="scientific">Corynebacterium propinquum</name>
    <dbReference type="NCBI Taxonomy" id="43769"/>
    <lineage>
        <taxon>Bacteria</taxon>
        <taxon>Bacillati</taxon>
        <taxon>Actinomycetota</taxon>
        <taxon>Actinomycetes</taxon>
        <taxon>Mycobacteriales</taxon>
        <taxon>Corynebacteriaceae</taxon>
        <taxon>Corynebacterium</taxon>
    </lineage>
</organism>
<accession>A0AAP4F8X4</accession>
<comment type="caution">
    <text evidence="2">The sequence shown here is derived from an EMBL/GenBank/DDBJ whole genome shotgun (WGS) entry which is preliminary data.</text>
</comment>
<dbReference type="Proteomes" id="UP001226160">
    <property type="component" value="Unassembled WGS sequence"/>
</dbReference>
<dbReference type="AlphaFoldDB" id="A0AAP4F8X4"/>
<dbReference type="InterPro" id="IPR021458">
    <property type="entry name" value="Rv0495c"/>
</dbReference>
<evidence type="ECO:0008006" key="4">
    <source>
        <dbReference type="Google" id="ProtNLM"/>
    </source>
</evidence>
<dbReference type="EMBL" id="JASNVP010000019">
    <property type="protein sequence ID" value="MDK4327129.1"/>
    <property type="molecule type" value="Genomic_DNA"/>
</dbReference>
<name>A0AAP4F8X4_9CORY</name>
<dbReference type="RefSeq" id="WP_239212315.1">
    <property type="nucleotide sequence ID" value="NZ_CP091865.1"/>
</dbReference>
<reference evidence="2" key="1">
    <citation type="submission" date="2023-05" db="EMBL/GenBank/DDBJ databases">
        <title>Metabolic capabilities are highly conserved among human nasal-associated Corynebacterium species in pangenomic analyses.</title>
        <authorList>
            <person name="Tran T.H."/>
            <person name="Roberts A.Q."/>
            <person name="Escapa I.F."/>
            <person name="Gao W."/>
            <person name="Conlan S."/>
            <person name="Kong H."/>
            <person name="Segre J.A."/>
            <person name="Kelly M.S."/>
            <person name="Lemon K.P."/>
        </authorList>
    </citation>
    <scope>NUCLEOTIDE SEQUENCE</scope>
    <source>
        <strain evidence="2">KPL2654</strain>
    </source>
</reference>
<evidence type="ECO:0000313" key="3">
    <source>
        <dbReference type="Proteomes" id="UP001226160"/>
    </source>
</evidence>
<gene>
    <name evidence="2" type="ORF">QPX54_11525</name>
</gene>
<evidence type="ECO:0000313" key="2">
    <source>
        <dbReference type="EMBL" id="MDK4327129.1"/>
    </source>
</evidence>
<comment type="similarity">
    <text evidence="1">Belongs to the Rv0495c family.</text>
</comment>
<dbReference type="Pfam" id="PF11307">
    <property type="entry name" value="DUF3109"/>
    <property type="match status" value="1"/>
</dbReference>
<sequence>MNHAQSSSVFLGFPASSPAGKSIRAGREVAPDFAREWFEFTNPDDPEHVFSIDLTWVESHYSCKFGTSDCFGIREGITDVACCTHGAFLADETDQDQLFDAVREMPAKYWQLRPSNTEEHLSGVAPAGELEPWLVWDEEENDDGEMEPSLKTRTVDGGCIFANRHGWGTGAGCALHQWAVAEGEELTVVKPEVCWQVPIRRHEDYETRSDDVEILRTVISEYDRRAWGNGGEEFDWWCSSAPQCHTTTDPLWKTHREELVAVMGQSNYEILASHCQLRDEARAAGVDLPQHPATREAANNRGPEN</sequence>
<evidence type="ECO:0000256" key="1">
    <source>
        <dbReference type="ARBA" id="ARBA00093770"/>
    </source>
</evidence>
<protein>
    <recommendedName>
        <fullName evidence="4">DUF3109 family protein</fullName>
    </recommendedName>
</protein>